<dbReference type="InterPro" id="IPR029058">
    <property type="entry name" value="AB_hydrolase_fold"/>
</dbReference>
<evidence type="ECO:0000313" key="2">
    <source>
        <dbReference type="Proteomes" id="UP000265800"/>
    </source>
</evidence>
<dbReference type="Gene3D" id="3.40.50.1820">
    <property type="entry name" value="alpha/beta hydrolase"/>
    <property type="match status" value="1"/>
</dbReference>
<dbReference type="PANTHER" id="PTHR48098">
    <property type="entry name" value="ENTEROCHELIN ESTERASE-RELATED"/>
    <property type="match status" value="1"/>
</dbReference>
<proteinExistence type="predicted"/>
<dbReference type="AlphaFoldDB" id="A0A399F226"/>
<evidence type="ECO:0000313" key="1">
    <source>
        <dbReference type="EMBL" id="RIH90040.1"/>
    </source>
</evidence>
<accession>A0A399F226</accession>
<dbReference type="OrthoDB" id="9784036at2"/>
<dbReference type="RefSeq" id="WP_119358879.1">
    <property type="nucleotide sequence ID" value="NZ_QWKZ01000002.1"/>
</dbReference>
<name>A0A399F226_9DEIN</name>
<dbReference type="InterPro" id="IPR000801">
    <property type="entry name" value="Esterase-like"/>
</dbReference>
<dbReference type="PANTHER" id="PTHR48098:SF6">
    <property type="entry name" value="FERRI-BACILLIBACTIN ESTERASE BESA"/>
    <property type="match status" value="1"/>
</dbReference>
<protein>
    <submittedName>
        <fullName evidence="1">Carbohydrate acetyl esterase/feruloyl esterase</fullName>
    </submittedName>
</protein>
<keyword evidence="2" id="KW-1185">Reference proteome</keyword>
<dbReference type="InterPro" id="IPR050583">
    <property type="entry name" value="Mycobacterial_A85_antigen"/>
</dbReference>
<dbReference type="Proteomes" id="UP000265800">
    <property type="component" value="Unassembled WGS sequence"/>
</dbReference>
<gene>
    <name evidence="1" type="primary">axe1-6A</name>
    <name evidence="1" type="ORF">Mlute_00160</name>
</gene>
<dbReference type="EMBL" id="QWKZ01000002">
    <property type="protein sequence ID" value="RIH90040.1"/>
    <property type="molecule type" value="Genomic_DNA"/>
</dbReference>
<sequence>MRAPGVQSWKPHPNGPGHSVVGEVWVYEGFYSPELGNRRDILVYLPPSYRQSAGRYSVLYMHDGQNLFDQATSYVGEWGVDESMEALARESLEAIVVGIPNMGLERLDEYSPFRDPRYGGGRGKQYLRFLVETLKPFIDGEFRTLPTREHTAIAGSSMGGFISLCAYHLYPQVFGRAGVMSPSFWFAEGAIYALIEQAPRAPGRLYMDVGHLEQTLSGREAHRYLEDVRRMHRLLLRKGWRPGVDYLYLEDEHGAHHEAHWARRFPGMVRFLLGQGWLSPGPKADTL</sequence>
<comment type="caution">
    <text evidence="1">The sequence shown here is derived from an EMBL/GenBank/DDBJ whole genome shotgun (WGS) entry which is preliminary data.</text>
</comment>
<dbReference type="Pfam" id="PF00756">
    <property type="entry name" value="Esterase"/>
    <property type="match status" value="1"/>
</dbReference>
<dbReference type="SUPFAM" id="SSF53474">
    <property type="entry name" value="alpha/beta-Hydrolases"/>
    <property type="match status" value="1"/>
</dbReference>
<organism evidence="1 2">
    <name type="scientific">Meiothermus luteus</name>
    <dbReference type="NCBI Taxonomy" id="2026184"/>
    <lineage>
        <taxon>Bacteria</taxon>
        <taxon>Thermotogati</taxon>
        <taxon>Deinococcota</taxon>
        <taxon>Deinococci</taxon>
        <taxon>Thermales</taxon>
        <taxon>Thermaceae</taxon>
        <taxon>Meiothermus</taxon>
    </lineage>
</organism>
<reference evidence="1 2" key="1">
    <citation type="submission" date="2018-08" db="EMBL/GenBank/DDBJ databases">
        <title>Meiothermus luteus KCTC 52599 genome sequencing project.</title>
        <authorList>
            <person name="Da Costa M.S."/>
            <person name="Albuquerque L."/>
            <person name="Raposo P."/>
            <person name="Froufe H.J.C."/>
            <person name="Barroso C.S."/>
            <person name="Egas C."/>
        </authorList>
    </citation>
    <scope>NUCLEOTIDE SEQUENCE [LARGE SCALE GENOMIC DNA]</scope>
    <source>
        <strain evidence="1 2">KCTC 52599</strain>
    </source>
</reference>